<dbReference type="EMBL" id="BART01006988">
    <property type="protein sequence ID" value="GAG72274.1"/>
    <property type="molecule type" value="Genomic_DNA"/>
</dbReference>
<gene>
    <name evidence="1" type="ORF">S01H4_15951</name>
</gene>
<organism evidence="1">
    <name type="scientific">marine sediment metagenome</name>
    <dbReference type="NCBI Taxonomy" id="412755"/>
    <lineage>
        <taxon>unclassified sequences</taxon>
        <taxon>metagenomes</taxon>
        <taxon>ecological metagenomes</taxon>
    </lineage>
</organism>
<evidence type="ECO:0000313" key="1">
    <source>
        <dbReference type="EMBL" id="GAG72274.1"/>
    </source>
</evidence>
<accession>X0ZSH7</accession>
<dbReference type="AlphaFoldDB" id="X0ZSH7"/>
<protein>
    <submittedName>
        <fullName evidence="1">Uncharacterized protein</fullName>
    </submittedName>
</protein>
<proteinExistence type="predicted"/>
<sequence length="200" mass="21579">MAEKYTIELEVDSKNSKKSVDTLAKAIDELSKSVDKFGDESKENIGGVNKESKEAKKGVLNLSTGFKGLGVAMKAAGIGLIVSAFVFLKEAVQSNQQVMDTINVIFGTFKVIATEVTKVLVDVYNSVSSSTENFDALFKVLKNILTIAITPLKLGFYAIEGGIIAAQLAWEKSWLGGNDPERIKELQSELDGVALKVRAT</sequence>
<feature type="non-terminal residue" evidence="1">
    <location>
        <position position="200"/>
    </location>
</feature>
<name>X0ZSH7_9ZZZZ</name>
<reference evidence="1" key="1">
    <citation type="journal article" date="2014" name="Front. Microbiol.">
        <title>High frequency of phylogenetically diverse reductive dehalogenase-homologous genes in deep subseafloor sedimentary metagenomes.</title>
        <authorList>
            <person name="Kawai M."/>
            <person name="Futagami T."/>
            <person name="Toyoda A."/>
            <person name="Takaki Y."/>
            <person name="Nishi S."/>
            <person name="Hori S."/>
            <person name="Arai W."/>
            <person name="Tsubouchi T."/>
            <person name="Morono Y."/>
            <person name="Uchiyama I."/>
            <person name="Ito T."/>
            <person name="Fujiyama A."/>
            <person name="Inagaki F."/>
            <person name="Takami H."/>
        </authorList>
    </citation>
    <scope>NUCLEOTIDE SEQUENCE</scope>
    <source>
        <strain evidence="1">Expedition CK06-06</strain>
    </source>
</reference>
<comment type="caution">
    <text evidence="1">The sequence shown here is derived from an EMBL/GenBank/DDBJ whole genome shotgun (WGS) entry which is preliminary data.</text>
</comment>